<dbReference type="SUPFAM" id="SSF54001">
    <property type="entry name" value="Cysteine proteinases"/>
    <property type="match status" value="1"/>
</dbReference>
<evidence type="ECO:0000259" key="1">
    <source>
        <dbReference type="SMART" id="SM00645"/>
    </source>
</evidence>
<evidence type="ECO:0000313" key="2">
    <source>
        <dbReference type="EMBL" id="WOH45368.1"/>
    </source>
</evidence>
<dbReference type="Proteomes" id="UP001302613">
    <property type="component" value="Chromosome"/>
</dbReference>
<name>A0ABZ0H750_9ENTR</name>
<sequence length="1008" mass="110254">MKASFNAIWLKVMRCTPVHINTLFLDVDINVKHSPFEGKVMVKLLLQGSSGPEVVQLRKCLAATLGPDAKMFDLQTKNNQFDEALVAAVRHWQSNIGVLADGIVGPYCQSLQGLITLPTIGLRADDVQKLFPATKPSNVLRYLPYVAAALASEGLTAFPLVLAALGTIRAETEGFVPIAEYPSQFNTIPGLPAFSAYDAGTKIGKDLGNTKPGDGARFRGRGFVQLTGRANYEEYAPRIGADIAAFPDLANAPEVAAVLLAMFLADRKKELTTALAATPPDYRKARRLVNGGSHGLDRFKSVFTLAAATPTAMLNTGKAGKTMTSSEPSKAGKQKSATAAIPLSVLDSGLVLNASKDPVDLRDRTYTPPPVSLPDLFPSDEDIATRLTVYTKAKLILDQGQEGACTGFGLACVVNYLRWRKAGYPSTLDSVSPRMLYNFARRYDEYAGEDYEGSSCRGALKGWFHHGVCLESDWPYQAQEDVPPKYGYAERSANTTLGVYYRIDIKSITDMQAAIHEVGAIYVSAFTHEGWQAVPEVKKTITGHTSLSIIAFNGKPSKTDGHAFALVGFNRDGFIIQNSWGNSWGCGGFAVLSYADWLTNAMDAWVAALGVPGVMQGQLTIGKPSYATLAGTANKEQWWDEATAYEHSIVIGNNGRVTRYLTQDEMTRTLMYQGCVLPDRWFRTHTTETKRLVIYAHGGLNDEAGSIERARAMGRYFIGNDCYPLFLVWKTGILESIGDIFSDHFHREPPRAGGIREALTDGSDMLLEQTIGRPFAKPIWSEMKENAEFSCVSGRAGDLLVTALQTLAASWGNALEIHIIGHSAGSIILGYFVDLLSARGLGEQLKSVHLYAPACTVQFANRHYAPHASLMKRMYLHILSDRNERDDNVAKIYRKSLLYFVSNALDGDQRTPLLGMDNVRDKNYSGWDGSSSTGEALRNWRRAASEAGLDKSARTNVIDMNKVPTGPNVWIDPSHGSFDNNTNVLELTLQRIVDVDALNMSVDDLRGF</sequence>
<accession>A0ABZ0H750</accession>
<dbReference type="Gene3D" id="3.90.70.10">
    <property type="entry name" value="Cysteine proteinases"/>
    <property type="match status" value="1"/>
</dbReference>
<dbReference type="SUPFAM" id="SSF53955">
    <property type="entry name" value="Lysozyme-like"/>
    <property type="match status" value="1"/>
</dbReference>
<dbReference type="SUPFAM" id="SSF47090">
    <property type="entry name" value="PGBD-like"/>
    <property type="match status" value="1"/>
</dbReference>
<dbReference type="CDD" id="cd02619">
    <property type="entry name" value="Peptidase_C1"/>
    <property type="match status" value="1"/>
</dbReference>
<dbReference type="InterPro" id="IPR036365">
    <property type="entry name" value="PGBD-like_sf"/>
</dbReference>
<organism evidence="2 3">
    <name type="scientific">Citrobacter portucalensis</name>
    <dbReference type="NCBI Taxonomy" id="1639133"/>
    <lineage>
        <taxon>Bacteria</taxon>
        <taxon>Pseudomonadati</taxon>
        <taxon>Pseudomonadota</taxon>
        <taxon>Gammaproteobacteria</taxon>
        <taxon>Enterobacterales</taxon>
        <taxon>Enterobacteriaceae</taxon>
        <taxon>Citrobacter</taxon>
        <taxon>Citrobacter freundii complex</taxon>
    </lineage>
</organism>
<dbReference type="EMBL" id="CP136601">
    <property type="protein sequence ID" value="WOH45368.1"/>
    <property type="molecule type" value="Genomic_DNA"/>
</dbReference>
<dbReference type="SMART" id="SM00645">
    <property type="entry name" value="Pept_C1"/>
    <property type="match status" value="1"/>
</dbReference>
<dbReference type="Gene3D" id="1.10.101.10">
    <property type="entry name" value="PGBD-like superfamily/PGBD"/>
    <property type="match status" value="1"/>
</dbReference>
<dbReference type="RefSeq" id="WP_234102787.1">
    <property type="nucleotide sequence ID" value="NZ_CP136601.1"/>
</dbReference>
<proteinExistence type="predicted"/>
<feature type="domain" description="Peptidase C1A papain C-terminal" evidence="1">
    <location>
        <begin position="383"/>
        <end position="608"/>
    </location>
</feature>
<keyword evidence="3" id="KW-1185">Reference proteome</keyword>
<evidence type="ECO:0000313" key="3">
    <source>
        <dbReference type="Proteomes" id="UP001302613"/>
    </source>
</evidence>
<gene>
    <name evidence="2" type="ORF">RY846_09520</name>
</gene>
<dbReference type="InterPro" id="IPR038765">
    <property type="entry name" value="Papain-like_cys_pep_sf"/>
</dbReference>
<dbReference type="InterPro" id="IPR036366">
    <property type="entry name" value="PGBDSf"/>
</dbReference>
<protein>
    <submittedName>
        <fullName evidence="2">C1 family peptidase</fullName>
    </submittedName>
</protein>
<dbReference type="InterPro" id="IPR029058">
    <property type="entry name" value="AB_hydrolase_fold"/>
</dbReference>
<dbReference type="Gene3D" id="1.10.530.10">
    <property type="match status" value="1"/>
</dbReference>
<reference evidence="2 3" key="1">
    <citation type="submission" date="2023-10" db="EMBL/GenBank/DDBJ databases">
        <title>SFO-1, KPC-2, NDM-1 were first reported in Portuguese citrobacter collected clinically.</title>
        <authorList>
            <person name="Guo K."/>
        </authorList>
    </citation>
    <scope>NUCLEOTIDE SEQUENCE [LARGE SCALE GENOMIC DNA]</scope>
    <source>
        <strain evidence="2 3">L2724hy</strain>
    </source>
</reference>
<dbReference type="InterPro" id="IPR000668">
    <property type="entry name" value="Peptidase_C1A_C"/>
</dbReference>
<dbReference type="InterPro" id="IPR023346">
    <property type="entry name" value="Lysozyme-like_dom_sf"/>
</dbReference>
<dbReference type="SUPFAM" id="SSF53474">
    <property type="entry name" value="alpha/beta-Hydrolases"/>
    <property type="match status" value="1"/>
</dbReference>
<dbReference type="Pfam" id="PF00112">
    <property type="entry name" value="Peptidase_C1"/>
    <property type="match status" value="1"/>
</dbReference>